<dbReference type="InterPro" id="IPR029057">
    <property type="entry name" value="PRTase-like"/>
</dbReference>
<dbReference type="EMBL" id="MEZK01000014">
    <property type="protein sequence ID" value="OGD62962.1"/>
    <property type="molecule type" value="Genomic_DNA"/>
</dbReference>
<evidence type="ECO:0000313" key="3">
    <source>
        <dbReference type="Proteomes" id="UP000177006"/>
    </source>
</evidence>
<dbReference type="Pfam" id="PF00156">
    <property type="entry name" value="Pribosyltran"/>
    <property type="match status" value="1"/>
</dbReference>
<dbReference type="STRING" id="1797457.A2160_04325"/>
<feature type="domain" description="Phosphoribosyltransferase" evidence="1">
    <location>
        <begin position="12"/>
        <end position="195"/>
    </location>
</feature>
<dbReference type="Gene3D" id="3.40.50.2020">
    <property type="match status" value="1"/>
</dbReference>
<dbReference type="InterPro" id="IPR000836">
    <property type="entry name" value="PRTase_dom"/>
</dbReference>
<dbReference type="AlphaFoldDB" id="A0A1F5E6D8"/>
<sequence length="212" mass="23488">MFKDRVQAGQLLAQRLKEDLDGVKSEELVVLSIPRGGVMVGAQLAKELRCFHDILVVKKLRAPREAELAIGATGATKASLYVDQRLIADLGVNQAYLTKEIANRQAEIKRQEQLYRQNRLKVPLKNKIVVLVDDGAATGATMIAAAREVWDDDPKKVIVALPVCAKDTVSKLEEEADALVVLEEPEIFYAVGQFYEEFTQVSDEEVIKLLGN</sequence>
<dbReference type="CDD" id="cd06223">
    <property type="entry name" value="PRTases_typeI"/>
    <property type="match status" value="1"/>
</dbReference>
<reference evidence="2 3" key="1">
    <citation type="journal article" date="2016" name="Nat. Commun.">
        <title>Thousands of microbial genomes shed light on interconnected biogeochemical processes in an aquifer system.</title>
        <authorList>
            <person name="Anantharaman K."/>
            <person name="Brown C.T."/>
            <person name="Hug L.A."/>
            <person name="Sharon I."/>
            <person name="Castelle C.J."/>
            <person name="Probst A.J."/>
            <person name="Thomas B.C."/>
            <person name="Singh A."/>
            <person name="Wilkins M.J."/>
            <person name="Karaoz U."/>
            <person name="Brodie E.L."/>
            <person name="Williams K.H."/>
            <person name="Hubbard S.S."/>
            <person name="Banfield J.F."/>
        </authorList>
    </citation>
    <scope>NUCLEOTIDE SEQUENCE [LARGE SCALE GENOMIC DNA]</scope>
</reference>
<gene>
    <name evidence="2" type="ORF">A2160_04325</name>
</gene>
<evidence type="ECO:0000259" key="1">
    <source>
        <dbReference type="Pfam" id="PF00156"/>
    </source>
</evidence>
<accession>A0A1F5E6D8</accession>
<protein>
    <recommendedName>
        <fullName evidence="1">Phosphoribosyltransferase domain-containing protein</fullName>
    </recommendedName>
</protein>
<proteinExistence type="predicted"/>
<dbReference type="SUPFAM" id="SSF53271">
    <property type="entry name" value="PRTase-like"/>
    <property type="match status" value="1"/>
</dbReference>
<dbReference type="Gene3D" id="3.30.1310.20">
    <property type="entry name" value="PRTase-like"/>
    <property type="match status" value="1"/>
</dbReference>
<evidence type="ECO:0000313" key="2">
    <source>
        <dbReference type="EMBL" id="OGD62962.1"/>
    </source>
</evidence>
<comment type="caution">
    <text evidence="2">The sequence shown here is derived from an EMBL/GenBank/DDBJ whole genome shotgun (WGS) entry which is preliminary data.</text>
</comment>
<dbReference type="Proteomes" id="UP000177006">
    <property type="component" value="Unassembled WGS sequence"/>
</dbReference>
<organism evidence="2 3">
    <name type="scientific">Candidatus Beckwithbacteria bacterium RBG_13_42_9</name>
    <dbReference type="NCBI Taxonomy" id="1797457"/>
    <lineage>
        <taxon>Bacteria</taxon>
        <taxon>Candidatus Beckwithiibacteriota</taxon>
    </lineage>
</organism>
<name>A0A1F5E6D8_9BACT</name>